<reference evidence="1" key="1">
    <citation type="submission" date="2016-07" db="EMBL/GenBank/DDBJ databases">
        <title>New class B carbapenemase carried by novel plasmid in Pseudomonas putida enviromental strain in eastern Amazonia.</title>
        <authorList>
            <person name="Souza C.O."/>
            <person name="Lima K.V."/>
            <person name="Brasiliense D.M."/>
            <person name="Perez-Chaparro P.J."/>
            <person name="Mamizuka E.M."/>
            <person name="Lima M.O."/>
            <person name="Lima L.N."/>
            <person name="McCulloch J.A."/>
        </authorList>
    </citation>
    <scope>NUCLEOTIDE SEQUENCE [LARGE SCALE GENOMIC DNA]</scope>
    <source>
        <strain evidence="1">IEC33019</strain>
    </source>
</reference>
<dbReference type="EMBL" id="CP016634">
    <property type="protein sequence ID" value="ANY90108.1"/>
    <property type="molecule type" value="Genomic_DNA"/>
</dbReference>
<evidence type="ECO:0000313" key="1">
    <source>
        <dbReference type="EMBL" id="ANY90108.1"/>
    </source>
</evidence>
<gene>
    <name evidence="1" type="ORF">IEC33019_4611</name>
</gene>
<dbReference type="RefSeq" id="WP_070092208.1">
    <property type="nucleotide sequence ID" value="NZ_CP016634.1"/>
</dbReference>
<name>A0A1B2FD26_PSEPU</name>
<accession>A0A1B2FD26</accession>
<sequence>MSNDLTNWIATAGSFDAHIHCDGVTKYWDGVGQDWKEISPFLDVTPSFPSSPVHLSKGADNNEGWLITGAGGAPTTFNITFDSQTPDRLHVRIKGTGSDSNRHVEISRNGYIGLYRGSSNVDVLKLEPLEWTEDTLRCRIRDHLGHTVKIAYESHVYLNVQSGEDATFVITRQQ</sequence>
<organism evidence="1">
    <name type="scientific">Pseudomonas putida</name>
    <name type="common">Arthrobacter siderocapsulatus</name>
    <dbReference type="NCBI Taxonomy" id="303"/>
    <lineage>
        <taxon>Bacteria</taxon>
        <taxon>Pseudomonadati</taxon>
        <taxon>Pseudomonadota</taxon>
        <taxon>Gammaproteobacteria</taxon>
        <taxon>Pseudomonadales</taxon>
        <taxon>Pseudomonadaceae</taxon>
        <taxon>Pseudomonas</taxon>
    </lineage>
</organism>
<proteinExistence type="predicted"/>
<protein>
    <submittedName>
        <fullName evidence="1">Uncharacterized protein</fullName>
    </submittedName>
</protein>
<dbReference type="AlphaFoldDB" id="A0A1B2FD26"/>